<evidence type="ECO:0000313" key="3">
    <source>
        <dbReference type="Proteomes" id="UP000507222"/>
    </source>
</evidence>
<dbReference type="Proteomes" id="UP000507222">
    <property type="component" value="Unassembled WGS sequence"/>
</dbReference>
<reference evidence="2 3" key="1">
    <citation type="submission" date="2020-05" db="EMBL/GenBank/DDBJ databases">
        <authorList>
            <person name="Campoy J."/>
            <person name="Schneeberger K."/>
            <person name="Spophaly S."/>
        </authorList>
    </citation>
    <scope>NUCLEOTIDE SEQUENCE [LARGE SCALE GENOMIC DNA]</scope>
    <source>
        <strain evidence="2">PruArmRojPasFocal</strain>
    </source>
</reference>
<organism evidence="2 3">
    <name type="scientific">Prunus armeniaca</name>
    <name type="common">Apricot</name>
    <name type="synonym">Armeniaca vulgaris</name>
    <dbReference type="NCBI Taxonomy" id="36596"/>
    <lineage>
        <taxon>Eukaryota</taxon>
        <taxon>Viridiplantae</taxon>
        <taxon>Streptophyta</taxon>
        <taxon>Embryophyta</taxon>
        <taxon>Tracheophyta</taxon>
        <taxon>Spermatophyta</taxon>
        <taxon>Magnoliopsida</taxon>
        <taxon>eudicotyledons</taxon>
        <taxon>Gunneridae</taxon>
        <taxon>Pentapetalae</taxon>
        <taxon>rosids</taxon>
        <taxon>fabids</taxon>
        <taxon>Rosales</taxon>
        <taxon>Rosaceae</taxon>
        <taxon>Amygdaloideae</taxon>
        <taxon>Amygdaleae</taxon>
        <taxon>Prunus</taxon>
    </lineage>
</organism>
<dbReference type="EMBL" id="CAEKDK010000005">
    <property type="protein sequence ID" value="CAB4278788.1"/>
    <property type="molecule type" value="Genomic_DNA"/>
</dbReference>
<accession>A0A6J5UY70</accession>
<keyword evidence="1" id="KW-0812">Transmembrane</keyword>
<evidence type="ECO:0000256" key="1">
    <source>
        <dbReference type="SAM" id="Phobius"/>
    </source>
</evidence>
<sequence>MSQADFVSSFLCQTPPSTRFTSPTTSPPTLAFYFFQIWFLHWDIPTTSLSALSHHYRIVYRALATVLALVLAPILSTPLISIIWYIPCMCCDWLLFFSWCTSRLGCEVEVTLGGMFLC</sequence>
<gene>
    <name evidence="2" type="ORF">CURHAP_LOCUS30609</name>
</gene>
<proteinExistence type="predicted"/>
<protein>
    <submittedName>
        <fullName evidence="2">Uncharacterized protein</fullName>
    </submittedName>
</protein>
<keyword evidence="1" id="KW-0472">Membrane</keyword>
<keyword evidence="1" id="KW-1133">Transmembrane helix</keyword>
<dbReference type="AlphaFoldDB" id="A0A6J5UY70"/>
<feature type="transmembrane region" description="Helical" evidence="1">
    <location>
        <begin position="64"/>
        <end position="86"/>
    </location>
</feature>
<feature type="transmembrane region" description="Helical" evidence="1">
    <location>
        <begin position="30"/>
        <end position="52"/>
    </location>
</feature>
<name>A0A6J5UY70_PRUAR</name>
<evidence type="ECO:0000313" key="2">
    <source>
        <dbReference type="EMBL" id="CAB4278788.1"/>
    </source>
</evidence>